<evidence type="ECO:0000313" key="2">
    <source>
        <dbReference type="EMBL" id="MBB3985442.1"/>
    </source>
</evidence>
<organism evidence="2 3">
    <name type="scientific">Sagittula marina</name>
    <dbReference type="NCBI Taxonomy" id="943940"/>
    <lineage>
        <taxon>Bacteria</taxon>
        <taxon>Pseudomonadati</taxon>
        <taxon>Pseudomonadota</taxon>
        <taxon>Alphaproteobacteria</taxon>
        <taxon>Rhodobacterales</taxon>
        <taxon>Roseobacteraceae</taxon>
        <taxon>Sagittula</taxon>
    </lineage>
</organism>
<dbReference type="InterPro" id="IPR013595">
    <property type="entry name" value="Pept_S33_TAP-like_C"/>
</dbReference>
<accession>A0A7W6GS58</accession>
<dbReference type="AlphaFoldDB" id="A0A7W6GS58"/>
<name>A0A7W6GS58_9RHOB</name>
<dbReference type="Gene3D" id="3.40.50.1820">
    <property type="entry name" value="alpha/beta hydrolase"/>
    <property type="match status" value="1"/>
</dbReference>
<dbReference type="SUPFAM" id="SSF53474">
    <property type="entry name" value="alpha/beta-Hydrolases"/>
    <property type="match status" value="1"/>
</dbReference>
<dbReference type="PANTHER" id="PTHR12277">
    <property type="entry name" value="ALPHA/BETA HYDROLASE DOMAIN-CONTAINING PROTEIN"/>
    <property type="match status" value="1"/>
</dbReference>
<dbReference type="InterPro" id="IPR029058">
    <property type="entry name" value="AB_hydrolase_fold"/>
</dbReference>
<protein>
    <recommendedName>
        <fullName evidence="1">Peptidase S33 tripeptidyl aminopeptidase-like C-terminal domain-containing protein</fullName>
    </recommendedName>
</protein>
<proteinExistence type="predicted"/>
<dbReference type="PANTHER" id="PTHR12277:SF81">
    <property type="entry name" value="PROTEIN ABHD13"/>
    <property type="match status" value="1"/>
</dbReference>
<dbReference type="Pfam" id="PF08386">
    <property type="entry name" value="Abhydrolase_4"/>
    <property type="match status" value="1"/>
</dbReference>
<reference evidence="2 3" key="1">
    <citation type="submission" date="2020-08" db="EMBL/GenBank/DDBJ databases">
        <title>Genomic Encyclopedia of Type Strains, Phase IV (KMG-IV): sequencing the most valuable type-strain genomes for metagenomic binning, comparative biology and taxonomic classification.</title>
        <authorList>
            <person name="Goeker M."/>
        </authorList>
    </citation>
    <scope>NUCLEOTIDE SEQUENCE [LARGE SCALE GENOMIC DNA]</scope>
    <source>
        <strain evidence="2 3">DSM 102235</strain>
    </source>
</reference>
<evidence type="ECO:0000259" key="1">
    <source>
        <dbReference type="Pfam" id="PF08386"/>
    </source>
</evidence>
<feature type="domain" description="Peptidase S33 tripeptidyl aminopeptidase-like C-terminal" evidence="1">
    <location>
        <begin position="203"/>
        <end position="261"/>
    </location>
</feature>
<sequence>MRGRRLASIGVGAAVLVYAAYAMLLVSAHRALVYPFHSQSTLDLPGFARAEVSGGAVPVVAWVHDAGAGAPVVVYFMGNVGALPAFEEMLSHHAGAGRSVVAMGYRGGGGVPGAPSEETLKADALVLVDGLQQVLPEHGPIVLHGYSMGTGLATFAASERDVSGVVLEAPYARLCEIMARQAYVPACWIPGVDHWRSIDAARRVEEPTLVVHGTLDSVIPYAHGQRMAQALPNGELVPVPLGGHDILMQRPGYLEAIDSFFDRVAKR</sequence>
<dbReference type="EMBL" id="JACIEJ010000004">
    <property type="protein sequence ID" value="MBB3985442.1"/>
    <property type="molecule type" value="Genomic_DNA"/>
</dbReference>
<gene>
    <name evidence="2" type="ORF">GGQ68_001775</name>
</gene>
<evidence type="ECO:0000313" key="3">
    <source>
        <dbReference type="Proteomes" id="UP000541426"/>
    </source>
</evidence>
<dbReference type="RefSeq" id="WP_344716927.1">
    <property type="nucleotide sequence ID" value="NZ_BAABBZ010000018.1"/>
</dbReference>
<keyword evidence="3" id="KW-1185">Reference proteome</keyword>
<dbReference type="Proteomes" id="UP000541426">
    <property type="component" value="Unassembled WGS sequence"/>
</dbReference>
<comment type="caution">
    <text evidence="2">The sequence shown here is derived from an EMBL/GenBank/DDBJ whole genome shotgun (WGS) entry which is preliminary data.</text>
</comment>